<reference evidence="5 6" key="1">
    <citation type="submission" date="2015-07" db="EMBL/GenBank/DDBJ databases">
        <title>Draft Genome Sequence of Malassezia furfur CBS1878 and Malassezia pachydermatis CBS1879.</title>
        <authorList>
            <person name="Triana S."/>
            <person name="Ohm R."/>
            <person name="Gonzalez A."/>
            <person name="DeCock H."/>
            <person name="Restrepo S."/>
            <person name="Celis A."/>
        </authorList>
    </citation>
    <scope>NUCLEOTIDE SEQUENCE [LARGE SCALE GENOMIC DNA]</scope>
    <source>
        <strain evidence="5 6">CBS 1879</strain>
    </source>
</reference>
<dbReference type="GeneID" id="28728014"/>
<dbReference type="VEuPathDB" id="FungiDB:Malapachy_1635"/>
<feature type="repeat" description="WD" evidence="3">
    <location>
        <begin position="121"/>
        <end position="153"/>
    </location>
</feature>
<keyword evidence="2" id="KW-0677">Repeat</keyword>
<name>A0A0M9VNC4_9BASI</name>
<dbReference type="RefSeq" id="XP_017990807.1">
    <property type="nucleotide sequence ID" value="XM_018136139.1"/>
</dbReference>
<feature type="compositionally biased region" description="Basic and acidic residues" evidence="4">
    <location>
        <begin position="519"/>
        <end position="529"/>
    </location>
</feature>
<feature type="compositionally biased region" description="Low complexity" evidence="4">
    <location>
        <begin position="69"/>
        <end position="79"/>
    </location>
</feature>
<gene>
    <name evidence="5" type="ORF">Malapachy_1635</name>
</gene>
<feature type="region of interest" description="Disordered" evidence="4">
    <location>
        <begin position="1"/>
        <end position="100"/>
    </location>
</feature>
<dbReference type="AlphaFoldDB" id="A0A0M9VNC4"/>
<sequence length="595" mass="65519">MADEETLRAMLPMGFGKAPGMASRTTKSHNRSEAQTTALAQEQEKEDAFADDDEFEDDDDDDDDEEARPAPSAEAATAEKVGVGPPEVPISPEKETAEEEEQAWAHLREYAGLPLSASIQLVEHTKAVTALSIDRSGARVATGSHDYDVKLWDFGGMTSDLRPFTSFEAAENYPVVELAFAPFTKHLLCLCATTQPRLYDYDGHELCVFNKGDVFMRDMRHTTGHISDMTCGGWNPQDDTMFITGGSDSTVRIWDVGQKTKQKSVIVVRSKDRGTKTKVTATTYTPDARSIVAAGHDGALYVWSTSGNYARPSATVLQAHAHGQSATSLAVAPDGWTLLSRGADDTVKVWDLRQLRTPVVQRDGLPNGSDKTDVLLSPDGQHILTGVAAVPEGSSSLHDPHSRWGQLAVLDVHTLSTTYMHTVSESSVIRLAWHPRINQVFASTRAGAVHVYYDRHASQRGAMLALAKRARSRANPYTADPSEIDPYADVPIMIPEEEEDWIDPVHKKRQFPKNPRNVRVPERPLEGRGKGGRIGRSALQPLMEELWEGDLRSEDPREALLKYADKAEKDPRFTSVYAKTQPKTIFAEDDDPSAS</sequence>
<feature type="repeat" description="WD" evidence="3">
    <location>
        <begin position="272"/>
        <end position="304"/>
    </location>
</feature>
<dbReference type="SUPFAM" id="SSF50978">
    <property type="entry name" value="WD40 repeat-like"/>
    <property type="match status" value="1"/>
</dbReference>
<dbReference type="Gene3D" id="2.130.10.10">
    <property type="entry name" value="YVTN repeat-like/Quinoprotein amine dehydrogenase"/>
    <property type="match status" value="2"/>
</dbReference>
<evidence type="ECO:0000256" key="2">
    <source>
        <dbReference type="ARBA" id="ARBA00022737"/>
    </source>
</evidence>
<dbReference type="InterPro" id="IPR036322">
    <property type="entry name" value="WD40_repeat_dom_sf"/>
</dbReference>
<proteinExistence type="predicted"/>
<dbReference type="PANTHER" id="PTHR16017">
    <property type="entry name" value="GASTRULATION DEFECTIVE PROTEIN 1-RELATED"/>
    <property type="match status" value="1"/>
</dbReference>
<dbReference type="InterPro" id="IPR020472">
    <property type="entry name" value="WD40_PAC1"/>
</dbReference>
<accession>A0A0M9VNC4</accession>
<dbReference type="EMBL" id="LGAV01000007">
    <property type="protein sequence ID" value="KOS13175.1"/>
    <property type="molecule type" value="Genomic_DNA"/>
</dbReference>
<dbReference type="GO" id="GO:0035861">
    <property type="term" value="C:site of double-strand break"/>
    <property type="evidence" value="ECO:0007669"/>
    <property type="project" value="TreeGrafter"/>
</dbReference>
<feature type="compositionally biased region" description="Acidic residues" evidence="4">
    <location>
        <begin position="49"/>
        <end position="66"/>
    </location>
</feature>
<evidence type="ECO:0000313" key="5">
    <source>
        <dbReference type="EMBL" id="KOS13175.1"/>
    </source>
</evidence>
<feature type="repeat" description="WD" evidence="3">
    <location>
        <begin position="222"/>
        <end position="264"/>
    </location>
</feature>
<protein>
    <submittedName>
        <fullName evidence="5">Transcription factor</fullName>
    </submittedName>
</protein>
<dbReference type="InterPro" id="IPR051858">
    <property type="entry name" value="WD_repeat_GAD-1"/>
</dbReference>
<evidence type="ECO:0000256" key="1">
    <source>
        <dbReference type="ARBA" id="ARBA00022574"/>
    </source>
</evidence>
<dbReference type="Proteomes" id="UP000037751">
    <property type="component" value="Unassembled WGS sequence"/>
</dbReference>
<dbReference type="PANTHER" id="PTHR16017:SF0">
    <property type="entry name" value="WD REPEAT-CONTAINING PROTEIN 70"/>
    <property type="match status" value="1"/>
</dbReference>
<dbReference type="STRING" id="77020.A0A0M9VNC4"/>
<dbReference type="GO" id="GO:0005634">
    <property type="term" value="C:nucleus"/>
    <property type="evidence" value="ECO:0007669"/>
    <property type="project" value="TreeGrafter"/>
</dbReference>
<keyword evidence="6" id="KW-1185">Reference proteome</keyword>
<dbReference type="PROSITE" id="PS50294">
    <property type="entry name" value="WD_REPEATS_REGION"/>
    <property type="match status" value="3"/>
</dbReference>
<feature type="region of interest" description="Disordered" evidence="4">
    <location>
        <begin position="508"/>
        <end position="535"/>
    </location>
</feature>
<evidence type="ECO:0000313" key="6">
    <source>
        <dbReference type="Proteomes" id="UP000037751"/>
    </source>
</evidence>
<organism evidence="5 6">
    <name type="scientific">Malassezia pachydermatis</name>
    <dbReference type="NCBI Taxonomy" id="77020"/>
    <lineage>
        <taxon>Eukaryota</taxon>
        <taxon>Fungi</taxon>
        <taxon>Dikarya</taxon>
        <taxon>Basidiomycota</taxon>
        <taxon>Ustilaginomycotina</taxon>
        <taxon>Malasseziomycetes</taxon>
        <taxon>Malasseziales</taxon>
        <taxon>Malasseziaceae</taxon>
        <taxon>Malassezia</taxon>
    </lineage>
</organism>
<evidence type="ECO:0000256" key="4">
    <source>
        <dbReference type="SAM" id="MobiDB-lite"/>
    </source>
</evidence>
<dbReference type="OrthoDB" id="10264376at2759"/>
<dbReference type="SMART" id="SM00320">
    <property type="entry name" value="WD40"/>
    <property type="match status" value="6"/>
</dbReference>
<evidence type="ECO:0000256" key="3">
    <source>
        <dbReference type="PROSITE-ProRule" id="PRU00221"/>
    </source>
</evidence>
<feature type="repeat" description="WD" evidence="3">
    <location>
        <begin position="319"/>
        <end position="360"/>
    </location>
</feature>
<comment type="caution">
    <text evidence="5">The sequence shown here is derived from an EMBL/GenBank/DDBJ whole genome shotgun (WGS) entry which is preliminary data.</text>
</comment>
<keyword evidence="1 3" id="KW-0853">WD repeat</keyword>
<dbReference type="InterPro" id="IPR001680">
    <property type="entry name" value="WD40_rpt"/>
</dbReference>
<dbReference type="PROSITE" id="PS50082">
    <property type="entry name" value="WD_REPEATS_2"/>
    <property type="match status" value="4"/>
</dbReference>
<dbReference type="PRINTS" id="PR00320">
    <property type="entry name" value="GPROTEINBRPT"/>
</dbReference>
<dbReference type="InterPro" id="IPR015943">
    <property type="entry name" value="WD40/YVTN_repeat-like_dom_sf"/>
</dbReference>
<dbReference type="Pfam" id="PF00400">
    <property type="entry name" value="WD40"/>
    <property type="match status" value="4"/>
</dbReference>